<evidence type="ECO:0000313" key="12">
    <source>
        <dbReference type="EMBL" id="SHF08626.1"/>
    </source>
</evidence>
<dbReference type="InterPro" id="IPR051214">
    <property type="entry name" value="GH32_Enzymes"/>
</dbReference>
<dbReference type="InterPro" id="IPR013148">
    <property type="entry name" value="Glyco_hydro_32_N"/>
</dbReference>
<dbReference type="SUPFAM" id="SSF49899">
    <property type="entry name" value="Concanavalin A-like lectins/glucanases"/>
    <property type="match status" value="1"/>
</dbReference>
<evidence type="ECO:0000259" key="10">
    <source>
        <dbReference type="Pfam" id="PF00251"/>
    </source>
</evidence>
<dbReference type="SMART" id="SM00640">
    <property type="entry name" value="Glyco_32"/>
    <property type="match status" value="1"/>
</dbReference>
<keyword evidence="13" id="KW-1185">Reference proteome</keyword>
<comment type="subcellular location">
    <subcellularLocation>
        <location evidence="9">Cytoplasm</location>
    </subcellularLocation>
</comment>
<dbReference type="STRING" id="1121025.SAMN02745249_01775"/>
<dbReference type="InterPro" id="IPR018053">
    <property type="entry name" value="Glyco_hydro_32_AS"/>
</dbReference>
<evidence type="ECO:0000256" key="7">
    <source>
        <dbReference type="ARBA" id="ARBA00033367"/>
    </source>
</evidence>
<accession>A0A1M4YTG6</accession>
<comment type="function">
    <text evidence="9">Enables the bacterium to metabolize sucrose as a sole carbon source.</text>
</comment>
<comment type="pathway">
    <text evidence="1 9">Glycan biosynthesis; sucrose metabolism.</text>
</comment>
<dbReference type="Gene3D" id="2.115.10.20">
    <property type="entry name" value="Glycosyl hydrolase domain, family 43"/>
    <property type="match status" value="1"/>
</dbReference>
<dbReference type="Gene3D" id="2.60.120.560">
    <property type="entry name" value="Exo-inulinase, domain 1"/>
    <property type="match status" value="1"/>
</dbReference>
<evidence type="ECO:0000256" key="4">
    <source>
        <dbReference type="ARBA" id="ARBA00019623"/>
    </source>
</evidence>
<dbReference type="CDD" id="cd18623">
    <property type="entry name" value="GH32_ScrB-like"/>
    <property type="match status" value="1"/>
</dbReference>
<dbReference type="GO" id="GO:0005737">
    <property type="term" value="C:cytoplasm"/>
    <property type="evidence" value="ECO:0007669"/>
    <property type="project" value="UniProtKB-SubCell"/>
</dbReference>
<evidence type="ECO:0000256" key="5">
    <source>
        <dbReference type="ARBA" id="ARBA00022801"/>
    </source>
</evidence>
<gene>
    <name evidence="12" type="ORF">SAMN02745249_01775</name>
</gene>
<organism evidence="12 13">
    <name type="scientific">Atopostipes suicloacalis DSM 15692</name>
    <dbReference type="NCBI Taxonomy" id="1121025"/>
    <lineage>
        <taxon>Bacteria</taxon>
        <taxon>Bacillati</taxon>
        <taxon>Bacillota</taxon>
        <taxon>Bacilli</taxon>
        <taxon>Lactobacillales</taxon>
        <taxon>Carnobacteriaceae</taxon>
        <taxon>Atopostipes</taxon>
    </lineage>
</organism>
<comment type="similarity">
    <text evidence="2 8">Belongs to the glycosyl hydrolase 32 family.</text>
</comment>
<feature type="domain" description="Glycosyl hydrolase family 32 N-terminal" evidence="10">
    <location>
        <begin position="20"/>
        <end position="332"/>
    </location>
</feature>
<evidence type="ECO:0000256" key="9">
    <source>
        <dbReference type="RuleBase" id="RU365015"/>
    </source>
</evidence>
<proteinExistence type="inferred from homology"/>
<dbReference type="InterPro" id="IPR001362">
    <property type="entry name" value="Glyco_hydro_32"/>
</dbReference>
<dbReference type="EC" id="3.2.1.26" evidence="3 8"/>
<evidence type="ECO:0000256" key="1">
    <source>
        <dbReference type="ARBA" id="ARBA00004914"/>
    </source>
</evidence>
<dbReference type="OrthoDB" id="9759709at2"/>
<dbReference type="NCBIfam" id="TIGR01322">
    <property type="entry name" value="scrB_fam"/>
    <property type="match status" value="1"/>
</dbReference>
<dbReference type="SUPFAM" id="SSF75005">
    <property type="entry name" value="Arabinanase/levansucrase/invertase"/>
    <property type="match status" value="1"/>
</dbReference>
<evidence type="ECO:0000256" key="2">
    <source>
        <dbReference type="ARBA" id="ARBA00009902"/>
    </source>
</evidence>
<evidence type="ECO:0000256" key="6">
    <source>
        <dbReference type="ARBA" id="ARBA00023295"/>
    </source>
</evidence>
<evidence type="ECO:0000256" key="8">
    <source>
        <dbReference type="RuleBase" id="RU362110"/>
    </source>
</evidence>
<reference evidence="12 13" key="1">
    <citation type="submission" date="2016-11" db="EMBL/GenBank/DDBJ databases">
        <authorList>
            <person name="Jaros S."/>
            <person name="Januszkiewicz K."/>
            <person name="Wedrychowicz H."/>
        </authorList>
    </citation>
    <scope>NUCLEOTIDE SEQUENCE [LARGE SCALE GENOMIC DNA]</scope>
    <source>
        <strain evidence="12 13">DSM 15692</strain>
    </source>
</reference>
<keyword evidence="6 8" id="KW-0326">Glycosidase</keyword>
<dbReference type="AlphaFoldDB" id="A0A1M4YTG6"/>
<dbReference type="UniPathway" id="UPA00238"/>
<protein>
    <recommendedName>
        <fullName evidence="4 8">Sucrose-6-phosphate hydrolase</fullName>
        <ecNumber evidence="3 8">3.2.1.26</ecNumber>
    </recommendedName>
    <alternativeName>
        <fullName evidence="7 9">Invertase</fullName>
    </alternativeName>
</protein>
<dbReference type="RefSeq" id="WP_073298476.1">
    <property type="nucleotide sequence ID" value="NZ_FQUF01000031.1"/>
</dbReference>
<dbReference type="PROSITE" id="PS00609">
    <property type="entry name" value="GLYCOSYL_HYDROL_F32"/>
    <property type="match status" value="1"/>
</dbReference>
<dbReference type="InterPro" id="IPR013189">
    <property type="entry name" value="Glyco_hydro_32_C"/>
</dbReference>
<evidence type="ECO:0000259" key="11">
    <source>
        <dbReference type="Pfam" id="PF08244"/>
    </source>
</evidence>
<dbReference type="InterPro" id="IPR006232">
    <property type="entry name" value="Suc6P_hydrolase"/>
</dbReference>
<keyword evidence="5 8" id="KW-0378">Hydrolase</keyword>
<keyword evidence="9" id="KW-0963">Cytoplasm</keyword>
<dbReference type="Pfam" id="PF00251">
    <property type="entry name" value="Glyco_hydro_32N"/>
    <property type="match status" value="1"/>
</dbReference>
<dbReference type="PANTHER" id="PTHR43101:SF1">
    <property type="entry name" value="BETA-FRUCTOSIDASE"/>
    <property type="match status" value="1"/>
</dbReference>
<dbReference type="EMBL" id="FQUF01000031">
    <property type="protein sequence ID" value="SHF08626.1"/>
    <property type="molecule type" value="Genomic_DNA"/>
</dbReference>
<dbReference type="PANTHER" id="PTHR43101">
    <property type="entry name" value="BETA-FRUCTOSIDASE"/>
    <property type="match status" value="1"/>
</dbReference>
<dbReference type="Pfam" id="PF08244">
    <property type="entry name" value="Glyco_hydro_32C"/>
    <property type="match status" value="1"/>
</dbReference>
<dbReference type="GO" id="GO:0005985">
    <property type="term" value="P:sucrose metabolic process"/>
    <property type="evidence" value="ECO:0007669"/>
    <property type="project" value="UniProtKB-UniPathway"/>
</dbReference>
<dbReference type="GO" id="GO:0004564">
    <property type="term" value="F:beta-fructofuranosidase activity"/>
    <property type="evidence" value="ECO:0007669"/>
    <property type="project" value="UniProtKB-EC"/>
</dbReference>
<comment type="catalytic activity">
    <reaction evidence="8">
        <text>Hydrolysis of terminal non-reducing beta-D-fructofuranoside residues in beta-D-fructofuranosides.</text>
        <dbReference type="EC" id="3.2.1.26"/>
    </reaction>
</comment>
<evidence type="ECO:0000313" key="13">
    <source>
        <dbReference type="Proteomes" id="UP000184128"/>
    </source>
</evidence>
<dbReference type="InterPro" id="IPR013320">
    <property type="entry name" value="ConA-like_dom_sf"/>
</dbReference>
<dbReference type="InterPro" id="IPR023296">
    <property type="entry name" value="Glyco_hydro_beta-prop_sf"/>
</dbReference>
<name>A0A1M4YTG6_9LACT</name>
<feature type="domain" description="Glycosyl hydrolase family 32 C-terminal" evidence="11">
    <location>
        <begin position="337"/>
        <end position="453"/>
    </location>
</feature>
<dbReference type="Proteomes" id="UP000184128">
    <property type="component" value="Unassembled WGS sequence"/>
</dbReference>
<sequence>MSLEDLKNKIKKDPWRLNFHVMPETGWLNDPNGAIQFDGVYHIYYQYVPDNPLGGATSWGHMTSKDMVHFKQEPIFMSPDQAFDVDGVYSGSGIEKDEKLHFFYTGNVKQPGDYDYIYSGREQNVVHVVSPDGFEIERREVVIPHEEFPEGYSDHIRDPKLLEKDGMYYMVLGARTEDNLGSILVYTSEDLENWNYHGTLIDGKEEEGYMWECPDFFELKDESILILSPQGILPERYKFNNPHVAGYLIGEADWAQVKINPTTDFHEFDRGFDFYAPHTFEDDQGRRIMWSWMGIGDTMPEYTNPTIARGWQHALTLPRELILENGQLYQRPLEEYKKLRKNEQTKSFGEAEGFAGEVYELMLKFETSAPFELKLRQDTELIYADEMLTLKHGKSGYGRRKRQTPIGEIRNIQIFVDTSSMEIFVNDGEYVLTTRVYPEPGEDTIALQTSAKGAITYWALD</sequence>
<keyword evidence="9" id="KW-0119">Carbohydrate metabolism</keyword>
<evidence type="ECO:0000256" key="3">
    <source>
        <dbReference type="ARBA" id="ARBA00012758"/>
    </source>
</evidence>